<evidence type="ECO:0000256" key="2">
    <source>
        <dbReference type="ARBA" id="ARBA00023172"/>
    </source>
</evidence>
<protein>
    <submittedName>
        <fullName evidence="5">Integrase</fullName>
    </submittedName>
</protein>
<dbReference type="Pfam" id="PF00239">
    <property type="entry name" value="Resolvase"/>
    <property type="match status" value="1"/>
</dbReference>
<dbReference type="InterPro" id="IPR038109">
    <property type="entry name" value="DNA_bind_recomb_sf"/>
</dbReference>
<name>A0A7I7STI2_9MYCO</name>
<dbReference type="PANTHER" id="PTHR30461">
    <property type="entry name" value="DNA-INVERTASE FROM LAMBDOID PROPHAGE"/>
    <property type="match status" value="1"/>
</dbReference>
<keyword evidence="6" id="KW-1185">Reference proteome</keyword>
<evidence type="ECO:0000256" key="3">
    <source>
        <dbReference type="SAM" id="MobiDB-lite"/>
    </source>
</evidence>
<feature type="compositionally biased region" description="Polar residues" evidence="3">
    <location>
        <begin position="266"/>
        <end position="276"/>
    </location>
</feature>
<dbReference type="Pfam" id="PF13408">
    <property type="entry name" value="Zn_ribbon_recom"/>
    <property type="match status" value="1"/>
</dbReference>
<evidence type="ECO:0000313" key="6">
    <source>
        <dbReference type="Proteomes" id="UP000466445"/>
    </source>
</evidence>
<accession>A0A7I7STI2</accession>
<evidence type="ECO:0000313" key="5">
    <source>
        <dbReference type="EMBL" id="BBY60314.1"/>
    </source>
</evidence>
<proteinExistence type="predicted"/>
<organism evidence="5 6">
    <name type="scientific">Mycolicibacterium sarraceniae</name>
    <dbReference type="NCBI Taxonomy" id="1534348"/>
    <lineage>
        <taxon>Bacteria</taxon>
        <taxon>Bacillati</taxon>
        <taxon>Actinomycetota</taxon>
        <taxon>Actinomycetes</taxon>
        <taxon>Mycobacteriales</taxon>
        <taxon>Mycobacteriaceae</taxon>
        <taxon>Mycolicibacterium</taxon>
    </lineage>
</organism>
<dbReference type="GO" id="GO:0003677">
    <property type="term" value="F:DNA binding"/>
    <property type="evidence" value="ECO:0007669"/>
    <property type="project" value="UniProtKB-KW"/>
</dbReference>
<evidence type="ECO:0000259" key="4">
    <source>
        <dbReference type="PROSITE" id="PS51737"/>
    </source>
</evidence>
<dbReference type="Pfam" id="PF07508">
    <property type="entry name" value="Recombinase"/>
    <property type="match status" value="1"/>
</dbReference>
<dbReference type="InterPro" id="IPR036162">
    <property type="entry name" value="Resolvase-like_N_sf"/>
</dbReference>
<dbReference type="PROSITE" id="PS51737">
    <property type="entry name" value="RECOMBINASE_DNA_BIND"/>
    <property type="match status" value="1"/>
</dbReference>
<feature type="region of interest" description="Disordered" evidence="3">
    <location>
        <begin position="266"/>
        <end position="297"/>
    </location>
</feature>
<reference evidence="5 6" key="1">
    <citation type="journal article" date="2019" name="Emerg. Microbes Infect.">
        <title>Comprehensive subspecies identification of 175 nontuberculous mycobacteria species based on 7547 genomic profiles.</title>
        <authorList>
            <person name="Matsumoto Y."/>
            <person name="Kinjo T."/>
            <person name="Motooka D."/>
            <person name="Nabeya D."/>
            <person name="Jung N."/>
            <person name="Uechi K."/>
            <person name="Horii T."/>
            <person name="Iida T."/>
            <person name="Fujita J."/>
            <person name="Nakamura S."/>
        </authorList>
    </citation>
    <scope>NUCLEOTIDE SEQUENCE [LARGE SCALE GENOMIC DNA]</scope>
    <source>
        <strain evidence="5 6">JCM 30395</strain>
    </source>
</reference>
<dbReference type="Gene3D" id="3.90.1750.20">
    <property type="entry name" value="Putative Large Serine Recombinase, Chain B, Domain 2"/>
    <property type="match status" value="1"/>
</dbReference>
<dbReference type="Gene3D" id="3.40.50.1390">
    <property type="entry name" value="Resolvase, N-terminal catalytic domain"/>
    <property type="match status" value="1"/>
</dbReference>
<dbReference type="PANTHER" id="PTHR30461:SF2">
    <property type="entry name" value="SERINE RECOMBINASE PINE-RELATED"/>
    <property type="match status" value="1"/>
</dbReference>
<feature type="domain" description="Recombinase" evidence="4">
    <location>
        <begin position="180"/>
        <end position="320"/>
    </location>
</feature>
<dbReference type="AlphaFoldDB" id="A0A7I7STI2"/>
<dbReference type="GO" id="GO:0000150">
    <property type="term" value="F:DNA strand exchange activity"/>
    <property type="evidence" value="ECO:0007669"/>
    <property type="project" value="InterPro"/>
</dbReference>
<sequence length="518" mass="58109">MLCDTPYMSSIRAVVGARVSSLQGDEKTSHKTQRSKGEAYAVSQSWTVVGAFEDLDVSAIKLSPFERPDLKVWLTDRANEWDALIFAKTDRVFRSANDCVKLAEWCREHSKILVLVDDGIRLDYYHPEDAKDAFAGAMSKVFLILASVFAEIEGQRFVQRARDRVSYLRNTDRWGYGLPPYGFQVVDHPSGVGKALDHDADAQRVLHEAASRFLAGGSWTGIAHDFNNRGVLSPRDHHAARSGKSVTGSKWTVDTLRMMLMNPTTQGIKTHAPNRTPTRKRPVGTPILDADGEPVRVGPPSFDPETWERLQSEIAQRGTEPQKRRHSTNPLLGVAKCALCGKNMRQRSQTTRGGVTHRYYLCSNAPKACPKVSVIAADAEEMVEQEFLEHHAHRRVRTRVWRDGSDHSAALEQTNRTIESLREDRAMGLFSTPEDEEMFRRQMTALIAKRDELSALPIVRAGWVDAESDQTYGEVWPTATPEERRKLLTDAGVTLHVTLPNIWRIQTDLDAPLNAPHA</sequence>
<keyword evidence="2" id="KW-0233">DNA recombination</keyword>
<dbReference type="InterPro" id="IPR006119">
    <property type="entry name" value="Resolv_N"/>
</dbReference>
<evidence type="ECO:0000256" key="1">
    <source>
        <dbReference type="ARBA" id="ARBA00023125"/>
    </source>
</evidence>
<dbReference type="SMART" id="SM00857">
    <property type="entry name" value="Resolvase"/>
    <property type="match status" value="1"/>
</dbReference>
<keyword evidence="1" id="KW-0238">DNA-binding</keyword>
<dbReference type="Proteomes" id="UP000466445">
    <property type="component" value="Chromosome"/>
</dbReference>
<dbReference type="SUPFAM" id="SSF53041">
    <property type="entry name" value="Resolvase-like"/>
    <property type="match status" value="1"/>
</dbReference>
<dbReference type="KEGG" id="msar:MSAR_34500"/>
<dbReference type="InterPro" id="IPR025827">
    <property type="entry name" value="Zn_ribbon_recom_dom"/>
</dbReference>
<dbReference type="CDD" id="cd00338">
    <property type="entry name" value="Ser_Recombinase"/>
    <property type="match status" value="1"/>
</dbReference>
<gene>
    <name evidence="5" type="ORF">MSAR_34500</name>
</gene>
<dbReference type="InterPro" id="IPR011109">
    <property type="entry name" value="DNA_bind_recombinase_dom"/>
</dbReference>
<dbReference type="InterPro" id="IPR050639">
    <property type="entry name" value="SSR_resolvase"/>
</dbReference>
<dbReference type="EMBL" id="AP022595">
    <property type="protein sequence ID" value="BBY60314.1"/>
    <property type="molecule type" value="Genomic_DNA"/>
</dbReference>